<evidence type="ECO:0000313" key="3">
    <source>
        <dbReference type="Proteomes" id="UP000027138"/>
    </source>
</evidence>
<evidence type="ECO:0000256" key="1">
    <source>
        <dbReference type="SAM" id="MobiDB-lite"/>
    </source>
</evidence>
<evidence type="ECO:0000313" key="2">
    <source>
        <dbReference type="EMBL" id="KDP27100.1"/>
    </source>
</evidence>
<keyword evidence="3" id="KW-1185">Reference proteome</keyword>
<dbReference type="EMBL" id="KK914870">
    <property type="protein sequence ID" value="KDP27100.1"/>
    <property type="molecule type" value="Genomic_DNA"/>
</dbReference>
<reference evidence="2 3" key="1">
    <citation type="journal article" date="2014" name="PLoS ONE">
        <title>Global Analysis of Gene Expression Profiles in Physic Nut (Jatropha curcas L.) Seedlings Exposed to Salt Stress.</title>
        <authorList>
            <person name="Zhang L."/>
            <person name="Zhang C."/>
            <person name="Wu P."/>
            <person name="Chen Y."/>
            <person name="Li M."/>
            <person name="Jiang H."/>
            <person name="Wu G."/>
        </authorList>
    </citation>
    <scope>NUCLEOTIDE SEQUENCE [LARGE SCALE GENOMIC DNA]</scope>
    <source>
        <strain evidence="3">cv. GZQX0401</strain>
        <tissue evidence="2">Young leaves</tissue>
    </source>
</reference>
<protein>
    <submittedName>
        <fullName evidence="2">Uncharacterized protein</fullName>
    </submittedName>
</protein>
<name>A0A067K4C4_JATCU</name>
<organism evidence="2 3">
    <name type="scientific">Jatropha curcas</name>
    <name type="common">Barbados nut</name>
    <dbReference type="NCBI Taxonomy" id="180498"/>
    <lineage>
        <taxon>Eukaryota</taxon>
        <taxon>Viridiplantae</taxon>
        <taxon>Streptophyta</taxon>
        <taxon>Embryophyta</taxon>
        <taxon>Tracheophyta</taxon>
        <taxon>Spermatophyta</taxon>
        <taxon>Magnoliopsida</taxon>
        <taxon>eudicotyledons</taxon>
        <taxon>Gunneridae</taxon>
        <taxon>Pentapetalae</taxon>
        <taxon>rosids</taxon>
        <taxon>fabids</taxon>
        <taxon>Malpighiales</taxon>
        <taxon>Euphorbiaceae</taxon>
        <taxon>Crotonoideae</taxon>
        <taxon>Jatropheae</taxon>
        <taxon>Jatropha</taxon>
    </lineage>
</organism>
<dbReference type="Proteomes" id="UP000027138">
    <property type="component" value="Unassembled WGS sequence"/>
</dbReference>
<gene>
    <name evidence="2" type="ORF">JCGZ_20324</name>
</gene>
<sequence length="112" mass="12985">MESSSEKEKSKSNVEKTKRKEKGMDSISHSKEFEFRELLEFQGCNDFLSMNKPCYKNDVREFYGSLRVTDPKVSSMKIDGEARVLSFTDLSNIYKIPNSKSRVTKIKETTRV</sequence>
<dbReference type="AlphaFoldDB" id="A0A067K4C4"/>
<proteinExistence type="predicted"/>
<accession>A0A067K4C4</accession>
<feature type="region of interest" description="Disordered" evidence="1">
    <location>
        <begin position="1"/>
        <end position="26"/>
    </location>
</feature>